<dbReference type="PANTHER" id="PTHR23189">
    <property type="entry name" value="RNA RECOGNITION MOTIF-CONTAINING"/>
    <property type="match status" value="1"/>
</dbReference>
<feature type="region of interest" description="Disordered" evidence="3">
    <location>
        <begin position="435"/>
        <end position="484"/>
    </location>
</feature>
<feature type="compositionally biased region" description="Polar residues" evidence="3">
    <location>
        <begin position="435"/>
        <end position="445"/>
    </location>
</feature>
<feature type="domain" description="RRM" evidence="4">
    <location>
        <begin position="111"/>
        <end position="184"/>
    </location>
</feature>
<feature type="compositionally biased region" description="Polar residues" evidence="3">
    <location>
        <begin position="354"/>
        <end position="372"/>
    </location>
</feature>
<feature type="region of interest" description="Disordered" evidence="3">
    <location>
        <begin position="322"/>
        <end position="412"/>
    </location>
</feature>
<comment type="caution">
    <text evidence="5">The sequence shown here is derived from an EMBL/GenBank/DDBJ whole genome shotgun (WGS) entry which is preliminary data.</text>
</comment>
<protein>
    <recommendedName>
        <fullName evidence="4">RRM domain-containing protein</fullName>
    </recommendedName>
</protein>
<organism evidence="5 6">
    <name type="scientific">Rhizoctonia solani</name>
    <dbReference type="NCBI Taxonomy" id="456999"/>
    <lineage>
        <taxon>Eukaryota</taxon>
        <taxon>Fungi</taxon>
        <taxon>Dikarya</taxon>
        <taxon>Basidiomycota</taxon>
        <taxon>Agaricomycotina</taxon>
        <taxon>Agaricomycetes</taxon>
        <taxon>Cantharellales</taxon>
        <taxon>Ceratobasidiaceae</taxon>
        <taxon>Rhizoctonia</taxon>
    </lineage>
</organism>
<feature type="compositionally biased region" description="Low complexity" evidence="3">
    <location>
        <begin position="401"/>
        <end position="412"/>
    </location>
</feature>
<dbReference type="Proteomes" id="UP000663827">
    <property type="component" value="Unassembled WGS sequence"/>
</dbReference>
<feature type="region of interest" description="Disordered" evidence="3">
    <location>
        <begin position="83"/>
        <end position="105"/>
    </location>
</feature>
<evidence type="ECO:0000256" key="3">
    <source>
        <dbReference type="SAM" id="MobiDB-lite"/>
    </source>
</evidence>
<name>A0A8H3E8T5_9AGAM</name>
<evidence type="ECO:0000256" key="1">
    <source>
        <dbReference type="ARBA" id="ARBA00022884"/>
    </source>
</evidence>
<dbReference type="EMBL" id="CAJNJQ010004321">
    <property type="protein sequence ID" value="CAE7209986.1"/>
    <property type="molecule type" value="Genomic_DNA"/>
</dbReference>
<proteinExistence type="predicted"/>
<evidence type="ECO:0000313" key="6">
    <source>
        <dbReference type="Proteomes" id="UP000663827"/>
    </source>
</evidence>
<dbReference type="InterPro" id="IPR012677">
    <property type="entry name" value="Nucleotide-bd_a/b_plait_sf"/>
</dbReference>
<evidence type="ECO:0000313" key="5">
    <source>
        <dbReference type="EMBL" id="CAE7209986.1"/>
    </source>
</evidence>
<keyword evidence="1 2" id="KW-0694">RNA-binding</keyword>
<dbReference type="SUPFAM" id="SSF54928">
    <property type="entry name" value="RNA-binding domain, RBD"/>
    <property type="match status" value="2"/>
</dbReference>
<feature type="region of interest" description="Disordered" evidence="3">
    <location>
        <begin position="272"/>
        <end position="297"/>
    </location>
</feature>
<dbReference type="PROSITE" id="PS50102">
    <property type="entry name" value="RRM"/>
    <property type="match status" value="1"/>
</dbReference>
<dbReference type="InterPro" id="IPR000504">
    <property type="entry name" value="RRM_dom"/>
</dbReference>
<sequence>MYYYDPVFPGPFIFPQSPPPVFPLPYAPEPSSIAMHSRLHPQAPPFVPSGLTAKALPRLSVPNEPQPPALRINPLAQALRRTMPKLRNPHRPPGERKPPPETMEPSSISDKFIYVAGVPPNASDEDLKAAFERCGILRGIFVRLLADHGVVILAFYDIRHASKALCHMQQNPQDYFDGSVISARIPPYGELNEILHGSRILADSDSRVYITLDGQTTSLGPHMQSLLSTFGDLKLFRVVGMHYKLFHAEFFDSRNSAAAIAGLDNHNAHGAVIHLSNSPNSNTPAGRSSSTTPVGTEDTELTSLLQATDLKAADEGHAYIEGLPFPSDGLDDTPTTPSSSGIYDHRARCGRRASTGSTFSPRSASSTDNLLSDHSPGVPFPTYDDSPQELPRELRRRRSAAHSFDSASASSGNSLSLRYFGSSARDSTTTMFSLASDRTASTAPSTPAGLGRKTSLPPFQGPLPPPATNQWTSAQVESDEDEQPDELDGFIQVPTGGFARSSGLGGGAAHMCLPASARAVLDLLRDPPPERNRVDLARIEAGLDTRTTIMLKNIPNKMSTKNLIDFIEVVTPRAIDFLYLRFDFQNECNVGYAFVNFINISDLLKFMKARLGRKWNMYASEKVLGAGYANYQGKEALVGQSIPTPPDSILTSQ</sequence>
<dbReference type="GO" id="GO:0003723">
    <property type="term" value="F:RNA binding"/>
    <property type="evidence" value="ECO:0007669"/>
    <property type="project" value="UniProtKB-UniRule"/>
</dbReference>
<dbReference type="SMART" id="SM00360">
    <property type="entry name" value="RRM"/>
    <property type="match status" value="1"/>
</dbReference>
<accession>A0A8H3E8T5</accession>
<gene>
    <name evidence="5" type="ORF">RDB_LOCUS150417</name>
</gene>
<dbReference type="Pfam" id="PF04059">
    <property type="entry name" value="RRM_2"/>
    <property type="match status" value="1"/>
</dbReference>
<dbReference type="Gene3D" id="3.30.70.330">
    <property type="match status" value="1"/>
</dbReference>
<reference evidence="5" key="1">
    <citation type="submission" date="2021-01" db="EMBL/GenBank/DDBJ databases">
        <authorList>
            <person name="Kaushik A."/>
        </authorList>
    </citation>
    <scope>NUCLEOTIDE SEQUENCE</scope>
    <source>
        <strain evidence="5">AG5</strain>
    </source>
</reference>
<dbReference type="InterPro" id="IPR007201">
    <property type="entry name" value="Mei2-like_Rrm_C"/>
</dbReference>
<dbReference type="InterPro" id="IPR035979">
    <property type="entry name" value="RBD_domain_sf"/>
</dbReference>
<evidence type="ECO:0000256" key="2">
    <source>
        <dbReference type="PROSITE-ProRule" id="PRU00176"/>
    </source>
</evidence>
<evidence type="ECO:0000259" key="4">
    <source>
        <dbReference type="PROSITE" id="PS50102"/>
    </source>
</evidence>
<dbReference type="Pfam" id="PF00076">
    <property type="entry name" value="RRM_1"/>
    <property type="match status" value="1"/>
</dbReference>
<feature type="compositionally biased region" description="Polar residues" evidence="3">
    <location>
        <begin position="275"/>
        <end position="294"/>
    </location>
</feature>
<dbReference type="AlphaFoldDB" id="A0A8H3E8T5"/>